<accession>A0ABU4GJ93</accession>
<dbReference type="PANTHER" id="PTHR32071">
    <property type="entry name" value="TRANSCRIPTIONAL REGULATORY PROTEIN"/>
    <property type="match status" value="1"/>
</dbReference>
<feature type="non-terminal residue" evidence="6">
    <location>
        <position position="154"/>
    </location>
</feature>
<evidence type="ECO:0000256" key="2">
    <source>
        <dbReference type="ARBA" id="ARBA00022840"/>
    </source>
</evidence>
<dbReference type="InterPro" id="IPR058031">
    <property type="entry name" value="AAA_lid_NorR"/>
</dbReference>
<dbReference type="Pfam" id="PF25601">
    <property type="entry name" value="AAA_lid_14"/>
    <property type="match status" value="1"/>
</dbReference>
<dbReference type="Gene3D" id="1.10.8.60">
    <property type="match status" value="1"/>
</dbReference>
<keyword evidence="7" id="KW-1185">Reference proteome</keyword>
<dbReference type="InterPro" id="IPR002078">
    <property type="entry name" value="Sigma_54_int"/>
</dbReference>
<dbReference type="PANTHER" id="PTHR32071:SF57">
    <property type="entry name" value="C4-DICARBOXYLATE TRANSPORT TRANSCRIPTIONAL REGULATORY PROTEIN DCTD"/>
    <property type="match status" value="1"/>
</dbReference>
<sequence>RPQESDFRLIAATNRNLENLVREGRFREDLYFRLNVVPITIPPLRERQEDILPLIRHFLDKYRRKYRREKELDAGAVEGLLKYSWPGNVRELENLMERLVVTVEERVIRMRDLPEKMRQPEENFSALFNGDRTLPAILAEVEKQILMEAKKRCR</sequence>
<keyword evidence="2" id="KW-0067">ATP-binding</keyword>
<evidence type="ECO:0000256" key="4">
    <source>
        <dbReference type="ARBA" id="ARBA00023163"/>
    </source>
</evidence>
<dbReference type="PROSITE" id="PS50045">
    <property type="entry name" value="SIGMA54_INTERACT_4"/>
    <property type="match status" value="1"/>
</dbReference>
<dbReference type="RefSeq" id="WP_318063942.1">
    <property type="nucleotide sequence ID" value="NZ_JAWONS010000132.1"/>
</dbReference>
<dbReference type="Proteomes" id="UP001276854">
    <property type="component" value="Unassembled WGS sequence"/>
</dbReference>
<keyword evidence="1" id="KW-0547">Nucleotide-binding</keyword>
<evidence type="ECO:0000313" key="6">
    <source>
        <dbReference type="EMBL" id="MDW2797689.1"/>
    </source>
</evidence>
<evidence type="ECO:0000313" key="7">
    <source>
        <dbReference type="Proteomes" id="UP001276854"/>
    </source>
</evidence>
<gene>
    <name evidence="6" type="ORF">RZO55_08910</name>
</gene>
<reference evidence="6 7" key="1">
    <citation type="submission" date="2023-10" db="EMBL/GenBank/DDBJ databases">
        <title>A novel Glycoside Hydrolase 43-Like Enzyme from Clostrdium boliviensis is an Endo-xylanase, and a Candidate for Xylooligosaccharides Production from Different Xylan Substrates.</title>
        <authorList>
            <person name="Alvarez M.T."/>
            <person name="Rocabado-Villegas L.R."/>
            <person name="Salas-Veizaga D.M."/>
            <person name="Linares-Pasten J.A."/>
            <person name="Gudmundsdottir E.E."/>
            <person name="Hreggvidsson G.O."/>
            <person name="Adlercreutz P."/>
            <person name="Nordberg Karlsson E."/>
        </authorList>
    </citation>
    <scope>NUCLEOTIDE SEQUENCE [LARGE SCALE GENOMIC DNA]</scope>
    <source>
        <strain evidence="6 7">E-1</strain>
    </source>
</reference>
<evidence type="ECO:0000259" key="5">
    <source>
        <dbReference type="PROSITE" id="PS50045"/>
    </source>
</evidence>
<evidence type="ECO:0000256" key="3">
    <source>
        <dbReference type="ARBA" id="ARBA00023015"/>
    </source>
</evidence>
<dbReference type="SUPFAM" id="SSF52540">
    <property type="entry name" value="P-loop containing nucleoside triphosphate hydrolases"/>
    <property type="match status" value="1"/>
</dbReference>
<feature type="non-terminal residue" evidence="6">
    <location>
        <position position="1"/>
    </location>
</feature>
<keyword evidence="3" id="KW-0805">Transcription regulation</keyword>
<dbReference type="InterPro" id="IPR025944">
    <property type="entry name" value="Sigma_54_int_dom_CS"/>
</dbReference>
<protein>
    <submittedName>
        <fullName evidence="6">Sigma 54-interacting transcriptional regulator</fullName>
    </submittedName>
</protein>
<dbReference type="Pfam" id="PF00158">
    <property type="entry name" value="Sigma54_activat"/>
    <property type="match status" value="1"/>
</dbReference>
<name>A0ABU4GJ93_9CLOT</name>
<dbReference type="EMBL" id="JAWONS010000132">
    <property type="protein sequence ID" value="MDW2797689.1"/>
    <property type="molecule type" value="Genomic_DNA"/>
</dbReference>
<evidence type="ECO:0000256" key="1">
    <source>
        <dbReference type="ARBA" id="ARBA00022741"/>
    </source>
</evidence>
<organism evidence="6 7">
    <name type="scientific">Clostridium boliviensis</name>
    <dbReference type="NCBI Taxonomy" id="318465"/>
    <lineage>
        <taxon>Bacteria</taxon>
        <taxon>Bacillati</taxon>
        <taxon>Bacillota</taxon>
        <taxon>Clostridia</taxon>
        <taxon>Eubacteriales</taxon>
        <taxon>Clostridiaceae</taxon>
        <taxon>Clostridium</taxon>
    </lineage>
</organism>
<dbReference type="PROSITE" id="PS00688">
    <property type="entry name" value="SIGMA54_INTERACT_3"/>
    <property type="match status" value="1"/>
</dbReference>
<dbReference type="InterPro" id="IPR027417">
    <property type="entry name" value="P-loop_NTPase"/>
</dbReference>
<comment type="caution">
    <text evidence="6">The sequence shown here is derived from an EMBL/GenBank/DDBJ whole genome shotgun (WGS) entry which is preliminary data.</text>
</comment>
<proteinExistence type="predicted"/>
<dbReference type="Gene3D" id="3.40.50.300">
    <property type="entry name" value="P-loop containing nucleotide triphosphate hydrolases"/>
    <property type="match status" value="1"/>
</dbReference>
<keyword evidence="4" id="KW-0804">Transcription</keyword>
<feature type="domain" description="Sigma-54 factor interaction" evidence="5">
    <location>
        <begin position="1"/>
        <end position="101"/>
    </location>
</feature>